<keyword evidence="2" id="KW-1133">Transmembrane helix</keyword>
<name>A0A5C8NLI5_9BACI</name>
<feature type="transmembrane region" description="Helical" evidence="2">
    <location>
        <begin position="68"/>
        <end position="90"/>
    </location>
</feature>
<keyword evidence="4" id="KW-1185">Reference proteome</keyword>
<dbReference type="Proteomes" id="UP000321574">
    <property type="component" value="Unassembled WGS sequence"/>
</dbReference>
<feature type="region of interest" description="Disordered" evidence="1">
    <location>
        <begin position="1"/>
        <end position="63"/>
    </location>
</feature>
<evidence type="ECO:0000313" key="3">
    <source>
        <dbReference type="EMBL" id="TXL62579.1"/>
    </source>
</evidence>
<keyword evidence="2" id="KW-0812">Transmembrane</keyword>
<gene>
    <name evidence="3" type="ORF">FHP05_12310</name>
</gene>
<evidence type="ECO:0000256" key="1">
    <source>
        <dbReference type="SAM" id="MobiDB-lite"/>
    </source>
</evidence>
<dbReference type="RefSeq" id="WP_147668675.1">
    <property type="nucleotide sequence ID" value="NZ_VDUW01000009.1"/>
</dbReference>
<dbReference type="AlphaFoldDB" id="A0A5C8NLI5"/>
<keyword evidence="2" id="KW-0472">Membrane</keyword>
<proteinExistence type="predicted"/>
<evidence type="ECO:0000313" key="4">
    <source>
        <dbReference type="Proteomes" id="UP000321574"/>
    </source>
</evidence>
<sequence>MKKNPNLKIKVNGKQSGYPKQKKYQKLSTSSFEKTKKDKKRMNYPSIKKQSTKPPRNKKQFSTGKKRIAFASLSAIIIGSLMGLIMLNMFGTLHEEQEYETNQVSKTNTSKNVPVEGSSTDKQKHILPTITAFVLQGGVFSEQANLDEMTALFKQVGQETLTWKRDQVTYLFVGLAHDEKIANTLASKMNDKSLETYVKEWSTPETEVSLSSIDYKWLTNFQQLWNQALPSVQNKTIDGKQWKELYGNQVESEEMKSFIKQTSPIIEKLISKPGDITDMHFLKLWLEYEKLLHSFKS</sequence>
<organism evidence="3 4">
    <name type="scientific">Cerasibacillus terrae</name>
    <dbReference type="NCBI Taxonomy" id="2498845"/>
    <lineage>
        <taxon>Bacteria</taxon>
        <taxon>Bacillati</taxon>
        <taxon>Bacillota</taxon>
        <taxon>Bacilli</taxon>
        <taxon>Bacillales</taxon>
        <taxon>Bacillaceae</taxon>
        <taxon>Cerasibacillus</taxon>
    </lineage>
</organism>
<evidence type="ECO:0008006" key="5">
    <source>
        <dbReference type="Google" id="ProtNLM"/>
    </source>
</evidence>
<reference evidence="3 4" key="1">
    <citation type="submission" date="2019-06" db="EMBL/GenBank/DDBJ databases">
        <title>Cerasibacillus sp. nov., isolated from maize field.</title>
        <authorList>
            <person name="Lin S.-Y."/>
            <person name="Tsai C.-F."/>
            <person name="Young C.-C."/>
        </authorList>
    </citation>
    <scope>NUCLEOTIDE SEQUENCE [LARGE SCALE GENOMIC DNA]</scope>
    <source>
        <strain evidence="3 4">CC-CFT480</strain>
    </source>
</reference>
<comment type="caution">
    <text evidence="3">The sequence shown here is derived from an EMBL/GenBank/DDBJ whole genome shotgun (WGS) entry which is preliminary data.</text>
</comment>
<dbReference type="EMBL" id="VDUW01000009">
    <property type="protein sequence ID" value="TXL62579.1"/>
    <property type="molecule type" value="Genomic_DNA"/>
</dbReference>
<evidence type="ECO:0000256" key="2">
    <source>
        <dbReference type="SAM" id="Phobius"/>
    </source>
</evidence>
<accession>A0A5C8NLI5</accession>
<dbReference type="OrthoDB" id="2969309at2"/>
<protein>
    <recommendedName>
        <fullName evidence="5">SPOR domain-containing protein</fullName>
    </recommendedName>
</protein>